<dbReference type="EMBL" id="ARXV01000003">
    <property type="protein sequence ID" value="KGD65876.1"/>
    <property type="molecule type" value="Genomic_DNA"/>
</dbReference>
<dbReference type="PATRIC" id="fig|1177154.3.peg.1116"/>
<dbReference type="RefSeq" id="WP_035231110.1">
    <property type="nucleotide sequence ID" value="NZ_ARXV01000003.1"/>
</dbReference>
<organism evidence="1 2">
    <name type="scientific">Alcanivorax nanhaiticus</name>
    <dbReference type="NCBI Taxonomy" id="1177154"/>
    <lineage>
        <taxon>Bacteria</taxon>
        <taxon>Pseudomonadati</taxon>
        <taxon>Pseudomonadota</taxon>
        <taxon>Gammaproteobacteria</taxon>
        <taxon>Oceanospirillales</taxon>
        <taxon>Alcanivoracaceae</taxon>
        <taxon>Alcanivorax</taxon>
    </lineage>
</organism>
<proteinExistence type="predicted"/>
<evidence type="ECO:0000313" key="1">
    <source>
        <dbReference type="EMBL" id="KGD65876.1"/>
    </source>
</evidence>
<evidence type="ECO:0000313" key="2">
    <source>
        <dbReference type="Proteomes" id="UP000029444"/>
    </source>
</evidence>
<dbReference type="OrthoDB" id="6078852at2"/>
<gene>
    <name evidence="1" type="ORF">Y5S_01100</name>
</gene>
<comment type="caution">
    <text evidence="1">The sequence shown here is derived from an EMBL/GenBank/DDBJ whole genome shotgun (WGS) entry which is preliminary data.</text>
</comment>
<accession>A0A095SMH4</accession>
<dbReference type="STRING" id="1177154.Y5S_01100"/>
<dbReference type="AlphaFoldDB" id="A0A095SMH4"/>
<keyword evidence="2" id="KW-1185">Reference proteome</keyword>
<reference evidence="1 2" key="1">
    <citation type="submission" date="2012-09" db="EMBL/GenBank/DDBJ databases">
        <title>Genome Sequence of alkane-degrading Bacterium Alcanivorax sp. 19-m-6.</title>
        <authorList>
            <person name="Lai Q."/>
            <person name="Shao Z."/>
        </authorList>
    </citation>
    <scope>NUCLEOTIDE SEQUENCE [LARGE SCALE GENOMIC DNA]</scope>
    <source>
        <strain evidence="1 2">19-m-6</strain>
    </source>
</reference>
<dbReference type="Proteomes" id="UP000029444">
    <property type="component" value="Unassembled WGS sequence"/>
</dbReference>
<name>A0A095SMH4_9GAMM</name>
<protein>
    <submittedName>
        <fullName evidence="1">Uncharacterized protein</fullName>
    </submittedName>
</protein>
<sequence>MLHLIGLKPDDRASIDSFLTLYQPDDICVFTDAGLMLASTLKLTGKAYLLAHPHIVVSDSGFEQIDHTALLELVARHGPATSWY</sequence>